<feature type="transmembrane region" description="Helical" evidence="12">
    <location>
        <begin position="398"/>
        <end position="419"/>
    </location>
</feature>
<dbReference type="OrthoDB" id="10039049at2759"/>
<comment type="pathway">
    <text evidence="2">Lipid metabolism.</text>
</comment>
<comment type="similarity">
    <text evidence="3 10">Belongs to the membrane-bound acyltransferase family. Sterol o-acyltransferase subfamily.</text>
</comment>
<keyword evidence="4 10" id="KW-0808">Transferase</keyword>
<accession>A0A815K634</accession>
<feature type="transmembrane region" description="Helical" evidence="12">
    <location>
        <begin position="111"/>
        <end position="129"/>
    </location>
</feature>
<feature type="transmembrane region" description="Helical" evidence="12">
    <location>
        <begin position="135"/>
        <end position="155"/>
    </location>
</feature>
<evidence type="ECO:0000256" key="5">
    <source>
        <dbReference type="ARBA" id="ARBA00022692"/>
    </source>
</evidence>
<feature type="transmembrane region" description="Helical" evidence="12">
    <location>
        <begin position="345"/>
        <end position="363"/>
    </location>
</feature>
<evidence type="ECO:0000256" key="11">
    <source>
        <dbReference type="PIRSR" id="PIRSR000439-1"/>
    </source>
</evidence>
<keyword evidence="5 12" id="KW-0812">Transmembrane</keyword>
<dbReference type="Proteomes" id="UP000663877">
    <property type="component" value="Unassembled WGS sequence"/>
</dbReference>
<feature type="transmembrane region" description="Helical" evidence="12">
    <location>
        <begin position="375"/>
        <end position="392"/>
    </location>
</feature>
<dbReference type="PANTHER" id="PTHR10408">
    <property type="entry name" value="STEROL O-ACYLTRANSFERASE"/>
    <property type="match status" value="1"/>
</dbReference>
<evidence type="ECO:0000256" key="12">
    <source>
        <dbReference type="SAM" id="Phobius"/>
    </source>
</evidence>
<comment type="caution">
    <text evidence="14">The sequence shown here is derived from an EMBL/GenBank/DDBJ whole genome shotgun (WGS) entry which is preliminary data.</text>
</comment>
<dbReference type="AlphaFoldDB" id="A0A815K634"/>
<evidence type="ECO:0000256" key="2">
    <source>
        <dbReference type="ARBA" id="ARBA00005189"/>
    </source>
</evidence>
<dbReference type="Proteomes" id="UP000663832">
    <property type="component" value="Unassembled WGS sequence"/>
</dbReference>
<dbReference type="EMBL" id="CAJNOI010000187">
    <property type="protein sequence ID" value="CAF1168499.1"/>
    <property type="molecule type" value="Genomic_DNA"/>
</dbReference>
<keyword evidence="9 10" id="KW-0012">Acyltransferase</keyword>
<dbReference type="GO" id="GO:0019432">
    <property type="term" value="P:triglyceride biosynthetic process"/>
    <property type="evidence" value="ECO:0007669"/>
    <property type="project" value="TreeGrafter"/>
</dbReference>
<keyword evidence="15" id="KW-1185">Reference proteome</keyword>
<feature type="transmembrane region" description="Helical" evidence="12">
    <location>
        <begin position="29"/>
        <end position="50"/>
    </location>
</feature>
<evidence type="ECO:0000256" key="4">
    <source>
        <dbReference type="ARBA" id="ARBA00022679"/>
    </source>
</evidence>
<evidence type="ECO:0000313" key="13">
    <source>
        <dbReference type="EMBL" id="CAF1168499.1"/>
    </source>
</evidence>
<reference evidence="14" key="1">
    <citation type="submission" date="2021-02" db="EMBL/GenBank/DDBJ databases">
        <authorList>
            <person name="Nowell W R."/>
        </authorList>
    </citation>
    <scope>NUCLEOTIDE SEQUENCE</scope>
</reference>
<feature type="active site" evidence="11">
    <location>
        <position position="359"/>
    </location>
</feature>
<dbReference type="PANTHER" id="PTHR10408:SF7">
    <property type="entry name" value="DIACYLGLYCEROL O-ACYLTRANSFERASE 1"/>
    <property type="match status" value="1"/>
</dbReference>
<comment type="subcellular location">
    <subcellularLocation>
        <location evidence="1 10">Endoplasmic reticulum membrane</location>
        <topology evidence="1 10">Multi-pass membrane protein</topology>
    </subcellularLocation>
</comment>
<gene>
    <name evidence="13" type="ORF">BJG266_LOCUS25056</name>
    <name evidence="14" type="ORF">QVE165_LOCUS36076</name>
</gene>
<evidence type="ECO:0000256" key="9">
    <source>
        <dbReference type="ARBA" id="ARBA00023315"/>
    </source>
</evidence>
<organism evidence="14 15">
    <name type="scientific">Adineta steineri</name>
    <dbReference type="NCBI Taxonomy" id="433720"/>
    <lineage>
        <taxon>Eukaryota</taxon>
        <taxon>Metazoa</taxon>
        <taxon>Spiralia</taxon>
        <taxon>Gnathifera</taxon>
        <taxon>Rotifera</taxon>
        <taxon>Eurotatoria</taxon>
        <taxon>Bdelloidea</taxon>
        <taxon>Adinetida</taxon>
        <taxon>Adinetidae</taxon>
        <taxon>Adineta</taxon>
    </lineage>
</organism>
<dbReference type="Pfam" id="PF03062">
    <property type="entry name" value="MBOAT"/>
    <property type="match status" value="1"/>
</dbReference>
<dbReference type="GO" id="GO:0004144">
    <property type="term" value="F:diacylglycerol O-acyltransferase activity"/>
    <property type="evidence" value="ECO:0007669"/>
    <property type="project" value="TreeGrafter"/>
</dbReference>
<dbReference type="PIRSF" id="PIRSF000439">
    <property type="entry name" value="Oat_ACAT_DAG_ARE"/>
    <property type="match status" value="1"/>
</dbReference>
<evidence type="ECO:0000256" key="3">
    <source>
        <dbReference type="ARBA" id="ARBA00009010"/>
    </source>
</evidence>
<dbReference type="InterPro" id="IPR004299">
    <property type="entry name" value="MBOAT_fam"/>
</dbReference>
<evidence type="ECO:0000256" key="1">
    <source>
        <dbReference type="ARBA" id="ARBA00004477"/>
    </source>
</evidence>
<evidence type="ECO:0000256" key="7">
    <source>
        <dbReference type="ARBA" id="ARBA00022989"/>
    </source>
</evidence>
<sequence>MTSLVDMPCHQERPSLLSASSGYENYRGFLNLLYVILALGSCRLVLENILQYGLLVEFDWPLRFIQDPTNWPSVLLILLVNCFIIFEFVLQLKLSHTLILNSKAKNKWICLQFLNFITILIFPAAYVYYRQPNPVGAFIAVCIYSIVFLKLFSYVHINHRCRQALIEKKNDSHESSTNVSKHPVVYPNNLTYKNLYYFMFAPTLCYELNFPRSPRIRIRFIIRRCGEILVLLSLQYCLGQQWILPILRTLDRPLNQYSALQNIERLLRLALPNHLLWLILFYVYFHSTLNLLAELLCFGDRLFYRDWWNATDLYEFWNRWNTSVHDFCKRHVYKPLVDHYGFNKLIGSLVVFAISAFFHEYLISVPLRMVRPWSFLAMMVQVPMGFAVRLVRSESKTYGNVAVWISLILIQPIAILLYIQDLFYRDFVKDKS</sequence>
<dbReference type="UniPathway" id="UPA00230"/>
<evidence type="ECO:0000256" key="8">
    <source>
        <dbReference type="ARBA" id="ARBA00023136"/>
    </source>
</evidence>
<dbReference type="InterPro" id="IPR014371">
    <property type="entry name" value="Oat_ACAT_DAG_ARE"/>
</dbReference>
<feature type="transmembrane region" description="Helical" evidence="12">
    <location>
        <begin position="70"/>
        <end position="90"/>
    </location>
</feature>
<dbReference type="GO" id="GO:0005789">
    <property type="term" value="C:endoplasmic reticulum membrane"/>
    <property type="evidence" value="ECO:0007669"/>
    <property type="project" value="UniProtKB-SubCell"/>
</dbReference>
<proteinExistence type="inferred from homology"/>
<evidence type="ECO:0000256" key="6">
    <source>
        <dbReference type="ARBA" id="ARBA00022824"/>
    </source>
</evidence>
<protein>
    <recommendedName>
        <fullName evidence="10">O-acyltransferase</fullName>
    </recommendedName>
</protein>
<name>A0A815K634_9BILA</name>
<evidence type="ECO:0000313" key="14">
    <source>
        <dbReference type="EMBL" id="CAF1388590.1"/>
    </source>
</evidence>
<keyword evidence="7 12" id="KW-1133">Transmembrane helix</keyword>
<keyword evidence="8 10" id="KW-0472">Membrane</keyword>
<dbReference type="EMBL" id="CAJNOM010000358">
    <property type="protein sequence ID" value="CAF1388590.1"/>
    <property type="molecule type" value="Genomic_DNA"/>
</dbReference>
<evidence type="ECO:0000313" key="15">
    <source>
        <dbReference type="Proteomes" id="UP000663832"/>
    </source>
</evidence>
<keyword evidence="6 10" id="KW-0256">Endoplasmic reticulum</keyword>
<evidence type="ECO:0000256" key="10">
    <source>
        <dbReference type="PIRNR" id="PIRNR000439"/>
    </source>
</evidence>